<evidence type="ECO:0000313" key="1">
    <source>
        <dbReference type="EMBL" id="KAI4371522.1"/>
    </source>
</evidence>
<sequence length="887" mass="99252">MGSDGEEQDDALHLKSLSETSYKSGDIPSALRYAHRALRISPSLPGIQPLLSSLRILSHCHREDSSPPDYYGILQLDPFSELDAVRRQYKTLALALHPDKNPSFVCQDAFKVVADALRVLSDAGEKERYDLRLRVRMQEEGLGQAGAGSGGEGRFWSRCRECGKLHEFEKGYSGKRLVCSGCGKSFKAVGVGEEVVEDGSGSESEATDEDAGMVAATEDSKKMVGVDGAVGGRDVIYVRRRKGSDDKVGETDATQKPSRDTRGGFARDREVREKDVDRRGKDASIVYGEGPDREFEMGDEEEGFWDLTLKDGLSKQKIAEASGGSISKSKVGVDVDKLMNDGEKHKVQSRNERKEMKSGKKRILRDVEEKKPVVVVGLRCIADDGKLKMSESSAKLHSKKHQSPEVGGRSEWGWSRRRSQRVQVESVEDSIQKSDEEEDVPGEEVMTLAEMRSRLNQKVSSGKEKPKKKNKENKKQKAGEKRVGVEDENDHERVMEQVMNDKEEEQENNDRDVNDENEYEDGEEERENMGVLEESGGRGDVEMDMMNAGEDEDNQQEDLENEKEQEEGTVVLVNNMSGKGKGNGDQEADATGILPSSLDESLENGTQVNGVVVEETAADTKRTKRIRCYESKRHALSKRDKDSGVKILGTSGTLNKRLSLVRERPISTKSRIPRHLVSSDSEFYDFDVDRGERKFKKGQVWAIYDEFRRPRRYGLIDEVLSTNPFAVRLKWLAKLETKGRDPSTSCAGCGRLKVTTYAVVKSVGMFSHEVDGERVAREMYDIYPKKGSVWAIYGGHQSLELQDVVICLTSYTEMFGLSLGYLEEIEGFRTVYKRKDIGWDAVRWLGKDDIALLSHQIPARKLLHDVVSDFKDCWVLDPASISPILPA</sequence>
<accession>A0ACB9QZ94</accession>
<reference evidence="2" key="1">
    <citation type="journal article" date="2023" name="Front. Plant Sci.">
        <title>Chromosomal-level genome assembly of Melastoma candidum provides insights into trichome evolution.</title>
        <authorList>
            <person name="Zhong Y."/>
            <person name="Wu W."/>
            <person name="Sun C."/>
            <person name="Zou P."/>
            <person name="Liu Y."/>
            <person name="Dai S."/>
            <person name="Zhou R."/>
        </authorList>
    </citation>
    <scope>NUCLEOTIDE SEQUENCE [LARGE SCALE GENOMIC DNA]</scope>
</reference>
<dbReference type="EMBL" id="CM042884">
    <property type="protein sequence ID" value="KAI4371522.1"/>
    <property type="molecule type" value="Genomic_DNA"/>
</dbReference>
<comment type="caution">
    <text evidence="1">The sequence shown here is derived from an EMBL/GenBank/DDBJ whole genome shotgun (WGS) entry which is preliminary data.</text>
</comment>
<name>A0ACB9QZ94_9MYRT</name>
<dbReference type="Proteomes" id="UP001057402">
    <property type="component" value="Chromosome 5"/>
</dbReference>
<proteinExistence type="predicted"/>
<evidence type="ECO:0000313" key="2">
    <source>
        <dbReference type="Proteomes" id="UP001057402"/>
    </source>
</evidence>
<gene>
    <name evidence="1" type="ORF">MLD38_019746</name>
</gene>
<protein>
    <submittedName>
        <fullName evidence="1">Uncharacterized protein</fullName>
    </submittedName>
</protein>
<keyword evidence="2" id="KW-1185">Reference proteome</keyword>
<organism evidence="1 2">
    <name type="scientific">Melastoma candidum</name>
    <dbReference type="NCBI Taxonomy" id="119954"/>
    <lineage>
        <taxon>Eukaryota</taxon>
        <taxon>Viridiplantae</taxon>
        <taxon>Streptophyta</taxon>
        <taxon>Embryophyta</taxon>
        <taxon>Tracheophyta</taxon>
        <taxon>Spermatophyta</taxon>
        <taxon>Magnoliopsida</taxon>
        <taxon>eudicotyledons</taxon>
        <taxon>Gunneridae</taxon>
        <taxon>Pentapetalae</taxon>
        <taxon>rosids</taxon>
        <taxon>malvids</taxon>
        <taxon>Myrtales</taxon>
        <taxon>Melastomataceae</taxon>
        <taxon>Melastomatoideae</taxon>
        <taxon>Melastomateae</taxon>
        <taxon>Melastoma</taxon>
    </lineage>
</organism>